<feature type="transmembrane region" description="Helical" evidence="1">
    <location>
        <begin position="150"/>
        <end position="169"/>
    </location>
</feature>
<proteinExistence type="predicted"/>
<reference evidence="2" key="1">
    <citation type="submission" date="2021-06" db="EMBL/GenBank/DDBJ databases">
        <title>Comparative genomics, transcriptomics and evolutionary studies reveal genomic signatures of adaptation to plant cell wall in hemibiotrophic fungi.</title>
        <authorList>
            <consortium name="DOE Joint Genome Institute"/>
            <person name="Baroncelli R."/>
            <person name="Diaz J.F."/>
            <person name="Benocci T."/>
            <person name="Peng M."/>
            <person name="Battaglia E."/>
            <person name="Haridas S."/>
            <person name="Andreopoulos W."/>
            <person name="Labutti K."/>
            <person name="Pangilinan J."/>
            <person name="Floch G.L."/>
            <person name="Makela M.R."/>
            <person name="Henrissat B."/>
            <person name="Grigoriev I.V."/>
            <person name="Crouch J.A."/>
            <person name="De Vries R.P."/>
            <person name="Sukno S.A."/>
            <person name="Thon M.R."/>
        </authorList>
    </citation>
    <scope>NUCLEOTIDE SEQUENCE</scope>
    <source>
        <strain evidence="2">CBS 125086</strain>
    </source>
</reference>
<keyword evidence="3" id="KW-1185">Reference proteome</keyword>
<keyword evidence="1" id="KW-1133">Transmembrane helix</keyword>
<comment type="caution">
    <text evidence="2">The sequence shown here is derived from an EMBL/GenBank/DDBJ whole genome shotgun (WGS) entry which is preliminary data.</text>
</comment>
<accession>A0AAD8V8T1</accession>
<evidence type="ECO:0000313" key="2">
    <source>
        <dbReference type="EMBL" id="KAK1596046.1"/>
    </source>
</evidence>
<keyword evidence="1" id="KW-0472">Membrane</keyword>
<evidence type="ECO:0000256" key="1">
    <source>
        <dbReference type="SAM" id="Phobius"/>
    </source>
</evidence>
<dbReference type="RefSeq" id="XP_060416965.1">
    <property type="nucleotide sequence ID" value="XM_060565112.1"/>
</dbReference>
<dbReference type="EMBL" id="JAHLJV010000013">
    <property type="protein sequence ID" value="KAK1596046.1"/>
    <property type="molecule type" value="Genomic_DNA"/>
</dbReference>
<name>A0AAD8V8T1_9PEZI</name>
<evidence type="ECO:0000313" key="3">
    <source>
        <dbReference type="Proteomes" id="UP001230504"/>
    </source>
</evidence>
<dbReference type="Proteomes" id="UP001230504">
    <property type="component" value="Unassembled WGS sequence"/>
</dbReference>
<organism evidence="2 3">
    <name type="scientific">Colletotrichum navitas</name>
    <dbReference type="NCBI Taxonomy" id="681940"/>
    <lineage>
        <taxon>Eukaryota</taxon>
        <taxon>Fungi</taxon>
        <taxon>Dikarya</taxon>
        <taxon>Ascomycota</taxon>
        <taxon>Pezizomycotina</taxon>
        <taxon>Sordariomycetes</taxon>
        <taxon>Hypocreomycetidae</taxon>
        <taxon>Glomerellales</taxon>
        <taxon>Glomerellaceae</taxon>
        <taxon>Colletotrichum</taxon>
        <taxon>Colletotrichum graminicola species complex</taxon>
    </lineage>
</organism>
<sequence>MPLVVASWAEEEGLCSEVNVRTLPSCSPKAFPMPGRCLVSPSLRPCPALPRPLVCAPTFQHQPFQITSQRDLGRAVAPPLLPVHSVSSRRPNPLIKTRFAPFLGQHGWSRPQWVVAHGSSPSFRRRIASVSAGSYSLGVHLSRGIINSSFPPFFSSFFFFFFFSFYGPITVPHRFVYSCHQSTTLGSRTWSDGGRARVLSWLDT</sequence>
<dbReference type="AlphaFoldDB" id="A0AAD8V8T1"/>
<dbReference type="GeneID" id="85449352"/>
<gene>
    <name evidence="2" type="ORF">LY79DRAFT_76260</name>
</gene>
<protein>
    <submittedName>
        <fullName evidence="2">Uncharacterized protein</fullName>
    </submittedName>
</protein>
<keyword evidence="1" id="KW-0812">Transmembrane</keyword>